<gene>
    <name evidence="10" type="ORF">CEPIT_LOCUS14321</name>
    <name evidence="11" type="ORF">CEPIT_LOCUS36725</name>
</gene>
<evidence type="ECO:0000256" key="3">
    <source>
        <dbReference type="ARBA" id="ARBA00011489"/>
    </source>
</evidence>
<comment type="similarity">
    <text evidence="2 8">Belongs to the Casparian strip membrane proteins (CASP) family.</text>
</comment>
<dbReference type="InterPro" id="IPR006702">
    <property type="entry name" value="CASP_dom"/>
</dbReference>
<evidence type="ECO:0000259" key="9">
    <source>
        <dbReference type="Pfam" id="PF04535"/>
    </source>
</evidence>
<comment type="caution">
    <text evidence="8">Lacks conserved residue(s) required for the propagation of feature annotation.</text>
</comment>
<evidence type="ECO:0000313" key="12">
    <source>
        <dbReference type="Proteomes" id="UP001152523"/>
    </source>
</evidence>
<evidence type="ECO:0000256" key="4">
    <source>
        <dbReference type="ARBA" id="ARBA00022475"/>
    </source>
</evidence>
<keyword evidence="12" id="KW-1185">Reference proteome</keyword>
<keyword evidence="5 8" id="KW-0812">Transmembrane</keyword>
<evidence type="ECO:0000256" key="5">
    <source>
        <dbReference type="ARBA" id="ARBA00022692"/>
    </source>
</evidence>
<feature type="transmembrane region" description="Helical" evidence="8">
    <location>
        <begin position="103"/>
        <end position="124"/>
    </location>
</feature>
<dbReference type="PANTHER" id="PTHR32021:SF50">
    <property type="entry name" value="CASP-LIKE PROTEIN"/>
    <property type="match status" value="1"/>
</dbReference>
<comment type="subunit">
    <text evidence="3 8">Homodimer and heterodimers.</text>
</comment>
<name>A0AAV0DG96_9ASTE</name>
<sequence length="187" mass="20538">MPCQSFVVEIGRQVSEKGKIKQMFGGPGKISGVILRTLQGTFAAIALGILSTVPGFSLITPMCFLLVQQCVQIIWCFILICLDLKVLVSGGRLPTPIHMMVNIAFDWCIWMLSLGASSAAASVVDVFWAQSMCQKWGEYTCRRYHAAVVMAFIAVAFQAISVHIWMWIAARDGSRILCQGGQNFSLV</sequence>
<feature type="transmembrane region" description="Helical" evidence="8">
    <location>
        <begin position="144"/>
        <end position="168"/>
    </location>
</feature>
<dbReference type="EMBL" id="CAMAPF010000097">
    <property type="protein sequence ID" value="CAH9098251.1"/>
    <property type="molecule type" value="Genomic_DNA"/>
</dbReference>
<feature type="domain" description="Casparian strip membrane protein" evidence="9">
    <location>
        <begin position="27"/>
        <end position="157"/>
    </location>
</feature>
<dbReference type="GO" id="GO:0005886">
    <property type="term" value="C:plasma membrane"/>
    <property type="evidence" value="ECO:0007669"/>
    <property type="project" value="UniProtKB-SubCell"/>
</dbReference>
<evidence type="ECO:0000256" key="7">
    <source>
        <dbReference type="ARBA" id="ARBA00023136"/>
    </source>
</evidence>
<keyword evidence="6 8" id="KW-1133">Transmembrane helix</keyword>
<keyword evidence="4 8" id="KW-1003">Cell membrane</keyword>
<dbReference type="Proteomes" id="UP001152523">
    <property type="component" value="Unassembled WGS sequence"/>
</dbReference>
<reference evidence="10" key="1">
    <citation type="submission" date="2022-07" db="EMBL/GenBank/DDBJ databases">
        <authorList>
            <person name="Macas J."/>
            <person name="Novak P."/>
            <person name="Neumann P."/>
        </authorList>
    </citation>
    <scope>NUCLEOTIDE SEQUENCE</scope>
</reference>
<comment type="subcellular location">
    <subcellularLocation>
        <location evidence="1 8">Cell membrane</location>
        <topology evidence="1 8">Multi-pass membrane protein</topology>
    </subcellularLocation>
</comment>
<evidence type="ECO:0000256" key="1">
    <source>
        <dbReference type="ARBA" id="ARBA00004651"/>
    </source>
</evidence>
<evidence type="ECO:0000313" key="10">
    <source>
        <dbReference type="EMBL" id="CAH9098251.1"/>
    </source>
</evidence>
<evidence type="ECO:0000256" key="6">
    <source>
        <dbReference type="ARBA" id="ARBA00022989"/>
    </source>
</evidence>
<evidence type="ECO:0000313" key="11">
    <source>
        <dbReference type="EMBL" id="CAH9138342.1"/>
    </source>
</evidence>
<dbReference type="AlphaFoldDB" id="A0AAV0DG96"/>
<dbReference type="PANTHER" id="PTHR32021">
    <property type="entry name" value="CASP-LIKE PROTEIN 5B3"/>
    <property type="match status" value="1"/>
</dbReference>
<accession>A0AAV0DG96</accession>
<protein>
    <recommendedName>
        <fullName evidence="8">CASP-like protein</fullName>
    </recommendedName>
</protein>
<proteinExistence type="inferred from homology"/>
<evidence type="ECO:0000256" key="2">
    <source>
        <dbReference type="ARBA" id="ARBA00007651"/>
    </source>
</evidence>
<dbReference type="InterPro" id="IPR045009">
    <property type="entry name" value="CASPL-5"/>
</dbReference>
<dbReference type="EMBL" id="CAMAPF010001008">
    <property type="protein sequence ID" value="CAH9138342.1"/>
    <property type="molecule type" value="Genomic_DNA"/>
</dbReference>
<comment type="caution">
    <text evidence="10">The sequence shown here is derived from an EMBL/GenBank/DDBJ whole genome shotgun (WGS) entry which is preliminary data.</text>
</comment>
<keyword evidence="7 8" id="KW-0472">Membrane</keyword>
<organism evidence="10 12">
    <name type="scientific">Cuscuta epithymum</name>
    <dbReference type="NCBI Taxonomy" id="186058"/>
    <lineage>
        <taxon>Eukaryota</taxon>
        <taxon>Viridiplantae</taxon>
        <taxon>Streptophyta</taxon>
        <taxon>Embryophyta</taxon>
        <taxon>Tracheophyta</taxon>
        <taxon>Spermatophyta</taxon>
        <taxon>Magnoliopsida</taxon>
        <taxon>eudicotyledons</taxon>
        <taxon>Gunneridae</taxon>
        <taxon>Pentapetalae</taxon>
        <taxon>asterids</taxon>
        <taxon>lamiids</taxon>
        <taxon>Solanales</taxon>
        <taxon>Convolvulaceae</taxon>
        <taxon>Cuscuteae</taxon>
        <taxon>Cuscuta</taxon>
        <taxon>Cuscuta subgen. Cuscuta</taxon>
    </lineage>
</organism>
<evidence type="ECO:0000256" key="8">
    <source>
        <dbReference type="RuleBase" id="RU361233"/>
    </source>
</evidence>
<dbReference type="Pfam" id="PF04535">
    <property type="entry name" value="CASP_dom"/>
    <property type="match status" value="1"/>
</dbReference>